<name>A0A3E0D1N5_9BACT</name>
<dbReference type="SUPFAM" id="SSF49464">
    <property type="entry name" value="Carboxypeptidase regulatory domain-like"/>
    <property type="match status" value="1"/>
</dbReference>
<feature type="chain" id="PRO_5017812714" evidence="1">
    <location>
        <begin position="19"/>
        <end position="204"/>
    </location>
</feature>
<evidence type="ECO:0000313" key="2">
    <source>
        <dbReference type="EMBL" id="REG75209.1"/>
    </source>
</evidence>
<reference evidence="2 3" key="1">
    <citation type="submission" date="2018-08" db="EMBL/GenBank/DDBJ databases">
        <title>Genomic Encyclopedia of Archaeal and Bacterial Type Strains, Phase II (KMG-II): from individual species to whole genera.</title>
        <authorList>
            <person name="Goeker M."/>
        </authorList>
    </citation>
    <scope>NUCLEOTIDE SEQUENCE [LARGE SCALE GENOMIC DNA]</scope>
    <source>
        <strain evidence="2 3">DSM 15986</strain>
    </source>
</reference>
<dbReference type="Gene3D" id="2.60.40.1120">
    <property type="entry name" value="Carboxypeptidase-like, regulatory domain"/>
    <property type="match status" value="1"/>
</dbReference>
<keyword evidence="2" id="KW-0645">Protease</keyword>
<dbReference type="GO" id="GO:0004180">
    <property type="term" value="F:carboxypeptidase activity"/>
    <property type="evidence" value="ECO:0007669"/>
    <property type="project" value="UniProtKB-KW"/>
</dbReference>
<proteinExistence type="predicted"/>
<keyword evidence="1" id="KW-0732">Signal</keyword>
<dbReference type="OrthoDB" id="1223654at2"/>
<gene>
    <name evidence="2" type="ORF">C8N25_1613</name>
</gene>
<dbReference type="AlphaFoldDB" id="A0A3E0D1N5"/>
<evidence type="ECO:0000256" key="1">
    <source>
        <dbReference type="SAM" id="SignalP"/>
    </source>
</evidence>
<keyword evidence="2" id="KW-0378">Hydrolase</keyword>
<keyword evidence="3" id="KW-1185">Reference proteome</keyword>
<keyword evidence="2" id="KW-0121">Carboxypeptidase</keyword>
<comment type="caution">
    <text evidence="2">The sequence shown here is derived from an EMBL/GenBank/DDBJ whole genome shotgun (WGS) entry which is preliminary data.</text>
</comment>
<dbReference type="Pfam" id="PF13715">
    <property type="entry name" value="CarbopepD_reg_2"/>
    <property type="match status" value="1"/>
</dbReference>
<organism evidence="2 3">
    <name type="scientific">Algoriphagus antarcticus</name>
    <dbReference type="NCBI Taxonomy" id="238540"/>
    <lineage>
        <taxon>Bacteria</taxon>
        <taxon>Pseudomonadati</taxon>
        <taxon>Bacteroidota</taxon>
        <taxon>Cytophagia</taxon>
        <taxon>Cytophagales</taxon>
        <taxon>Cyclobacteriaceae</taxon>
        <taxon>Algoriphagus</taxon>
    </lineage>
</organism>
<sequence>MRNLLLVLFFFSSLVAVAQSIKGVVREKETGLPLPFANVFVNNTTQGIATDAEGKFSLSGNFPAEIELVASFVGYVTEVKTISFGGKSEMEVVVELSFNESNLSEIELKAKRDKSWERKLGRFEDVFLAVFDDPIISKVEILNPWVVEFERVKGSKKSNYFKASAQATNLLRFQSFAQRCFFIFVLKLIDVAQTTGEIVNLNKP</sequence>
<dbReference type="RefSeq" id="WP_086544169.1">
    <property type="nucleotide sequence ID" value="NZ_MSSW01000129.1"/>
</dbReference>
<feature type="signal peptide" evidence="1">
    <location>
        <begin position="1"/>
        <end position="18"/>
    </location>
</feature>
<dbReference type="Proteomes" id="UP000256405">
    <property type="component" value="Unassembled WGS sequence"/>
</dbReference>
<dbReference type="EMBL" id="QUNF01000061">
    <property type="protein sequence ID" value="REG75209.1"/>
    <property type="molecule type" value="Genomic_DNA"/>
</dbReference>
<accession>A0A3E0D1N5</accession>
<protein>
    <submittedName>
        <fullName evidence="2">Carboxypeptidase-like protein</fullName>
    </submittedName>
</protein>
<evidence type="ECO:0000313" key="3">
    <source>
        <dbReference type="Proteomes" id="UP000256405"/>
    </source>
</evidence>
<dbReference type="InterPro" id="IPR008969">
    <property type="entry name" value="CarboxyPept-like_regulatory"/>
</dbReference>